<accession>A0ABY5YLV8</accession>
<name>A0ABY5YLV8_9DEIO</name>
<sequence length="240" mass="26048">MQSAVQIRVMGVPSVRIGGQVAHFRTRKALALALYLALEGPQPQDTLLELLWPDAPNSGSLRTAALHVRQALGQEAGRLETHWCGLSLDLSGAQLDVWALGGLDAGEALAWHHGAFLAGLYLRGNATWDNYLTWRGETLRDEYDQRLARLFTAAMQSGDFAQASALASRRCDLDPLCEVACSQWASALQAAGLRRRAQDVLAAFAQRFEQMFGPASLPTLRAELPSAQPAARWMVGAARA</sequence>
<dbReference type="Proteomes" id="UP001060261">
    <property type="component" value="Chromosome"/>
</dbReference>
<proteinExistence type="predicted"/>
<organism evidence="1 2">
    <name type="scientific">Deinococcus rubellus</name>
    <dbReference type="NCBI Taxonomy" id="1889240"/>
    <lineage>
        <taxon>Bacteria</taxon>
        <taxon>Thermotogati</taxon>
        <taxon>Deinococcota</taxon>
        <taxon>Deinococci</taxon>
        <taxon>Deinococcales</taxon>
        <taxon>Deinococcaceae</taxon>
        <taxon>Deinococcus</taxon>
    </lineage>
</organism>
<dbReference type="InterPro" id="IPR011990">
    <property type="entry name" value="TPR-like_helical_dom_sf"/>
</dbReference>
<dbReference type="PANTHER" id="PTHR35807">
    <property type="entry name" value="TRANSCRIPTIONAL REGULATOR REDD-RELATED"/>
    <property type="match status" value="1"/>
</dbReference>
<reference evidence="1" key="1">
    <citation type="submission" date="2022-09" db="EMBL/GenBank/DDBJ databases">
        <title>genome sequence of Deinococcus rubellus.</title>
        <authorList>
            <person name="Srinivasan S."/>
        </authorList>
    </citation>
    <scope>NUCLEOTIDE SEQUENCE</scope>
    <source>
        <strain evidence="1">Ant6</strain>
    </source>
</reference>
<dbReference type="RefSeq" id="WP_260561500.1">
    <property type="nucleotide sequence ID" value="NZ_BAABEC010000192.1"/>
</dbReference>
<keyword evidence="2" id="KW-1185">Reference proteome</keyword>
<evidence type="ECO:0000313" key="1">
    <source>
        <dbReference type="EMBL" id="UWX65244.1"/>
    </source>
</evidence>
<dbReference type="InterPro" id="IPR051677">
    <property type="entry name" value="AfsR-DnrI-RedD_regulator"/>
</dbReference>
<protein>
    <submittedName>
        <fullName evidence="1">Bacterial transcriptional activator domain-containing protein</fullName>
    </submittedName>
</protein>
<evidence type="ECO:0000313" key="2">
    <source>
        <dbReference type="Proteomes" id="UP001060261"/>
    </source>
</evidence>
<dbReference type="InterPro" id="IPR036388">
    <property type="entry name" value="WH-like_DNA-bd_sf"/>
</dbReference>
<dbReference type="EMBL" id="CP104213">
    <property type="protein sequence ID" value="UWX65244.1"/>
    <property type="molecule type" value="Genomic_DNA"/>
</dbReference>
<dbReference type="Gene3D" id="1.10.10.10">
    <property type="entry name" value="Winged helix-like DNA-binding domain superfamily/Winged helix DNA-binding domain"/>
    <property type="match status" value="1"/>
</dbReference>
<dbReference type="PANTHER" id="PTHR35807:SF3">
    <property type="entry name" value="BLL5740 PROTEIN"/>
    <property type="match status" value="1"/>
</dbReference>
<gene>
    <name evidence="1" type="ORF">N0D28_06205</name>
</gene>
<dbReference type="Gene3D" id="1.25.40.10">
    <property type="entry name" value="Tetratricopeptide repeat domain"/>
    <property type="match status" value="1"/>
</dbReference>